<dbReference type="SUPFAM" id="SSF55418">
    <property type="entry name" value="eIF4e-like"/>
    <property type="match status" value="1"/>
</dbReference>
<dbReference type="Pfam" id="PF01652">
    <property type="entry name" value="IF4E"/>
    <property type="match status" value="1"/>
</dbReference>
<dbReference type="InterPro" id="IPR023398">
    <property type="entry name" value="TIF_eIF4e-like"/>
</dbReference>
<comment type="caution">
    <text evidence="11">The sequence shown here is derived from an EMBL/GenBank/DDBJ whole genome shotgun (WGS) entry which is preliminary data.</text>
</comment>
<keyword evidence="2 10" id="KW-0396">Initiation factor</keyword>
<organism evidence="11 12">
    <name type="scientific">Rubus argutus</name>
    <name type="common">Southern blackberry</name>
    <dbReference type="NCBI Taxonomy" id="59490"/>
    <lineage>
        <taxon>Eukaryota</taxon>
        <taxon>Viridiplantae</taxon>
        <taxon>Streptophyta</taxon>
        <taxon>Embryophyta</taxon>
        <taxon>Tracheophyta</taxon>
        <taxon>Spermatophyta</taxon>
        <taxon>Magnoliopsida</taxon>
        <taxon>eudicotyledons</taxon>
        <taxon>Gunneridae</taxon>
        <taxon>Pentapetalae</taxon>
        <taxon>rosids</taxon>
        <taxon>fabids</taxon>
        <taxon>Rosales</taxon>
        <taxon>Rosaceae</taxon>
        <taxon>Rosoideae</taxon>
        <taxon>Rosoideae incertae sedis</taxon>
        <taxon>Rubus</taxon>
    </lineage>
</organism>
<evidence type="ECO:0000256" key="6">
    <source>
        <dbReference type="ARBA" id="ARBA00030245"/>
    </source>
</evidence>
<dbReference type="Proteomes" id="UP001457282">
    <property type="component" value="Unassembled WGS sequence"/>
</dbReference>
<proteinExistence type="inferred from homology"/>
<evidence type="ECO:0000256" key="8">
    <source>
        <dbReference type="ARBA" id="ARBA00041073"/>
    </source>
</evidence>
<evidence type="ECO:0000256" key="7">
    <source>
        <dbReference type="ARBA" id="ARBA00032656"/>
    </source>
</evidence>
<evidence type="ECO:0000313" key="11">
    <source>
        <dbReference type="EMBL" id="KAK9936689.1"/>
    </source>
</evidence>
<evidence type="ECO:0000256" key="1">
    <source>
        <dbReference type="ARBA" id="ARBA00009860"/>
    </source>
</evidence>
<reference evidence="11 12" key="1">
    <citation type="journal article" date="2023" name="G3 (Bethesda)">
        <title>A chromosome-length genome assembly and annotation of blackberry (Rubus argutus, cv. 'Hillquist').</title>
        <authorList>
            <person name="Bruna T."/>
            <person name="Aryal R."/>
            <person name="Dudchenko O."/>
            <person name="Sargent D.J."/>
            <person name="Mead D."/>
            <person name="Buti M."/>
            <person name="Cavallini A."/>
            <person name="Hytonen T."/>
            <person name="Andres J."/>
            <person name="Pham M."/>
            <person name="Weisz D."/>
            <person name="Mascagni F."/>
            <person name="Usai G."/>
            <person name="Natali L."/>
            <person name="Bassil N."/>
            <person name="Fernandez G.E."/>
            <person name="Lomsadze A."/>
            <person name="Armour M."/>
            <person name="Olukolu B."/>
            <person name="Poorten T."/>
            <person name="Britton C."/>
            <person name="Davik J."/>
            <person name="Ashrafi H."/>
            <person name="Aiden E.L."/>
            <person name="Borodovsky M."/>
            <person name="Worthington M."/>
        </authorList>
    </citation>
    <scope>NUCLEOTIDE SEQUENCE [LARGE SCALE GENOMIC DNA]</scope>
    <source>
        <strain evidence="11">PI 553951</strain>
    </source>
</reference>
<keyword evidence="4 10" id="KW-0694">RNA-binding</keyword>
<dbReference type="EMBL" id="JBEDUW010000003">
    <property type="protein sequence ID" value="KAK9936689.1"/>
    <property type="molecule type" value="Genomic_DNA"/>
</dbReference>
<dbReference type="GO" id="GO:0003743">
    <property type="term" value="F:translation initiation factor activity"/>
    <property type="evidence" value="ECO:0007669"/>
    <property type="project" value="UniProtKB-KW"/>
</dbReference>
<evidence type="ECO:0000256" key="3">
    <source>
        <dbReference type="ARBA" id="ARBA00022845"/>
    </source>
</evidence>
<dbReference type="GO" id="GO:0000340">
    <property type="term" value="F:RNA 7-methylguanosine cap binding"/>
    <property type="evidence" value="ECO:0007669"/>
    <property type="project" value="TreeGrafter"/>
</dbReference>
<dbReference type="GO" id="GO:0009615">
    <property type="term" value="P:response to virus"/>
    <property type="evidence" value="ECO:0007669"/>
    <property type="project" value="UniProtKB-ARBA"/>
</dbReference>
<evidence type="ECO:0000256" key="10">
    <source>
        <dbReference type="RuleBase" id="RU004374"/>
    </source>
</evidence>
<evidence type="ECO:0000256" key="4">
    <source>
        <dbReference type="ARBA" id="ARBA00022884"/>
    </source>
</evidence>
<dbReference type="GO" id="GO:0016281">
    <property type="term" value="C:eukaryotic translation initiation factor 4F complex"/>
    <property type="evidence" value="ECO:0007669"/>
    <property type="project" value="TreeGrafter"/>
</dbReference>
<gene>
    <name evidence="11" type="ORF">M0R45_013517</name>
</gene>
<comment type="similarity">
    <text evidence="1 10">Belongs to the eukaryotic initiation factor 4E family.</text>
</comment>
<dbReference type="PANTHER" id="PTHR11960:SF8">
    <property type="entry name" value="EUKARYOTIC TRANSLATION INITIATION FACTOR 4E1-RELATED"/>
    <property type="match status" value="1"/>
</dbReference>
<protein>
    <recommendedName>
        <fullName evidence="8">Eukaryotic translation initiation factor 4E-1</fullName>
    </recommendedName>
    <alternativeName>
        <fullName evidence="7">eIF-4F 25 kDa subunit</fullName>
    </alternativeName>
    <alternativeName>
        <fullName evidence="9">eIF-4F p26 subunit</fullName>
    </alternativeName>
    <alternativeName>
        <fullName evidence="6">mRNA cap-binding protein</fullName>
    </alternativeName>
</protein>
<name>A0AAW1XKS2_RUBAR</name>
<dbReference type="AlphaFoldDB" id="A0AAW1XKS2"/>
<evidence type="ECO:0000313" key="12">
    <source>
        <dbReference type="Proteomes" id="UP001457282"/>
    </source>
</evidence>
<evidence type="ECO:0000256" key="5">
    <source>
        <dbReference type="ARBA" id="ARBA00022917"/>
    </source>
</evidence>
<keyword evidence="3" id="KW-0810">Translation regulation</keyword>
<dbReference type="InterPro" id="IPR001040">
    <property type="entry name" value="TIF_eIF_4E"/>
</dbReference>
<keyword evidence="12" id="KW-1185">Reference proteome</keyword>
<sequence>MHSGYVVTFKKLGLAAASELEKKVQPIIKKARQQKQTPEVVAPGLNDEQIWRLFERYIAKKTKGRGGGEPDQLVGCEGGMDLLVRCIYNLIHPPSELAPESELYCFRSFIISKWEEPNGGKWTLTFAKGNSDNSWKHTLQTLMKEQFDHGDDVCGAAVSITDTQEEISLWTKNAANEAVQLSIGKQWKAILDCNETIGFIIHEDARQLGRRAKIIYEV</sequence>
<evidence type="ECO:0000256" key="2">
    <source>
        <dbReference type="ARBA" id="ARBA00022540"/>
    </source>
</evidence>
<keyword evidence="5 10" id="KW-0648">Protein biosynthesis</keyword>
<dbReference type="GO" id="GO:0006417">
    <property type="term" value="P:regulation of translation"/>
    <property type="evidence" value="ECO:0007669"/>
    <property type="project" value="UniProtKB-KW"/>
</dbReference>
<accession>A0AAW1XKS2</accession>
<dbReference type="PANTHER" id="PTHR11960">
    <property type="entry name" value="EUKARYOTIC TRANSLATION INITIATION FACTOR 4E RELATED"/>
    <property type="match status" value="1"/>
</dbReference>
<dbReference type="Gene3D" id="3.30.760.10">
    <property type="entry name" value="RNA Cap, Translation Initiation Factor Eif4e"/>
    <property type="match status" value="1"/>
</dbReference>
<evidence type="ECO:0000256" key="9">
    <source>
        <dbReference type="ARBA" id="ARBA00041713"/>
    </source>
</evidence>